<comment type="caution">
    <text evidence="1">The sequence shown here is derived from an EMBL/GenBank/DDBJ whole genome shotgun (WGS) entry which is preliminary data.</text>
</comment>
<organism evidence="1 2">
    <name type="scientific">Populus alba</name>
    <name type="common">White poplar</name>
    <dbReference type="NCBI Taxonomy" id="43335"/>
    <lineage>
        <taxon>Eukaryota</taxon>
        <taxon>Viridiplantae</taxon>
        <taxon>Streptophyta</taxon>
        <taxon>Embryophyta</taxon>
        <taxon>Tracheophyta</taxon>
        <taxon>Spermatophyta</taxon>
        <taxon>Magnoliopsida</taxon>
        <taxon>eudicotyledons</taxon>
        <taxon>Gunneridae</taxon>
        <taxon>Pentapetalae</taxon>
        <taxon>rosids</taxon>
        <taxon>fabids</taxon>
        <taxon>Malpighiales</taxon>
        <taxon>Salicaceae</taxon>
        <taxon>Saliceae</taxon>
        <taxon>Populus</taxon>
    </lineage>
</organism>
<keyword evidence="2" id="KW-1185">Reference proteome</keyword>
<reference evidence="1 2" key="1">
    <citation type="journal article" date="2024" name="Plant Biotechnol. J.">
        <title>Genome and CRISPR/Cas9 system of a widespread forest tree (Populus alba) in the world.</title>
        <authorList>
            <person name="Liu Y.J."/>
            <person name="Jiang P.F."/>
            <person name="Han X.M."/>
            <person name="Li X.Y."/>
            <person name="Wang H.M."/>
            <person name="Wang Y.J."/>
            <person name="Wang X.X."/>
            <person name="Zeng Q.Y."/>
        </authorList>
    </citation>
    <scope>NUCLEOTIDE SEQUENCE [LARGE SCALE GENOMIC DNA]</scope>
    <source>
        <strain evidence="2">cv. PAL-ZL1</strain>
    </source>
</reference>
<sequence>MMAAAAAAAAAVRLGGSETFFIGSQTQRCQMKMMNFGDPDLGFAEAKQPWKGEEILQVMTEFEVQPEKSTMLLVTEAWRAAGMTEEASRILGTINKKEMISQKETGKSNSSRKHRETVSKANSRCPCSNILQNPSTVTSDHKGSPATHRKGRMVLRDDDFSVECPWLATRNMSLPHSCRFWVSLPIICRKQSQAQPGLSGQLAQSCTAVFLN</sequence>
<proteinExistence type="predicted"/>
<dbReference type="EMBL" id="RCHU02000006">
    <property type="protein sequence ID" value="KAL3586945.1"/>
    <property type="molecule type" value="Genomic_DNA"/>
</dbReference>
<name>A0ACC4C613_POPAL</name>
<protein>
    <submittedName>
        <fullName evidence="1">Uncharacterized protein</fullName>
    </submittedName>
</protein>
<evidence type="ECO:0000313" key="2">
    <source>
        <dbReference type="Proteomes" id="UP000309997"/>
    </source>
</evidence>
<dbReference type="Proteomes" id="UP000309997">
    <property type="component" value="Unassembled WGS sequence"/>
</dbReference>
<gene>
    <name evidence="1" type="ORF">D5086_013812</name>
</gene>
<evidence type="ECO:0000313" key="1">
    <source>
        <dbReference type="EMBL" id="KAL3586945.1"/>
    </source>
</evidence>
<accession>A0ACC4C613</accession>